<evidence type="ECO:0000256" key="1">
    <source>
        <dbReference type="SAM" id="MobiDB-lite"/>
    </source>
</evidence>
<dbReference type="Proteomes" id="UP000188320">
    <property type="component" value="Unassembled WGS sequence"/>
</dbReference>
<dbReference type="AlphaFoldDB" id="A0A1R1PDB0"/>
<dbReference type="EMBL" id="LSSK01001721">
    <property type="protein sequence ID" value="OMH78946.1"/>
    <property type="molecule type" value="Genomic_DNA"/>
</dbReference>
<accession>A0A1R1PDB0</accession>
<proteinExistence type="predicted"/>
<comment type="caution">
    <text evidence="2">The sequence shown here is derived from an EMBL/GenBank/DDBJ whole genome shotgun (WGS) entry which is preliminary data.</text>
</comment>
<name>A0A1R1PDB0_ZANCU</name>
<sequence>MFGISEMKSFETQRTSDTMGKGKARESASIADNYITRVKSNSSGLSSPLHGVPTYKSNSRSRDELYRSGTELNRSETDPAFKSYLEHKTKVRKFSEHLVGVVKKRMTGINEESNSDELKRRNDCLPTLTITETLQSV</sequence>
<evidence type="ECO:0000313" key="3">
    <source>
        <dbReference type="Proteomes" id="UP000188320"/>
    </source>
</evidence>
<organism evidence="2 3">
    <name type="scientific">Zancudomyces culisetae</name>
    <name type="common">Gut fungus</name>
    <name type="synonym">Smittium culisetae</name>
    <dbReference type="NCBI Taxonomy" id="1213189"/>
    <lineage>
        <taxon>Eukaryota</taxon>
        <taxon>Fungi</taxon>
        <taxon>Fungi incertae sedis</taxon>
        <taxon>Zoopagomycota</taxon>
        <taxon>Kickxellomycotina</taxon>
        <taxon>Harpellomycetes</taxon>
        <taxon>Harpellales</taxon>
        <taxon>Legeriomycetaceae</taxon>
        <taxon>Zancudomyces</taxon>
    </lineage>
</organism>
<protein>
    <submittedName>
        <fullName evidence="2">Uncharacterized protein</fullName>
    </submittedName>
</protein>
<feature type="region of interest" description="Disordered" evidence="1">
    <location>
        <begin position="1"/>
        <end position="74"/>
    </location>
</feature>
<reference evidence="3" key="1">
    <citation type="submission" date="2017-01" db="EMBL/GenBank/DDBJ databases">
        <authorList>
            <person name="Wang Y."/>
            <person name="White M."/>
            <person name="Kvist S."/>
            <person name="Moncalvo J.-M."/>
        </authorList>
    </citation>
    <scope>NUCLEOTIDE SEQUENCE [LARGE SCALE GENOMIC DNA]</scope>
    <source>
        <strain evidence="3">COL-18-3</strain>
    </source>
</reference>
<keyword evidence="3" id="KW-1185">Reference proteome</keyword>
<evidence type="ECO:0000313" key="2">
    <source>
        <dbReference type="EMBL" id="OMH78946.1"/>
    </source>
</evidence>
<gene>
    <name evidence="2" type="ORF">AX774_g7649</name>
</gene>